<feature type="region of interest" description="Disordered" evidence="1">
    <location>
        <begin position="303"/>
        <end position="352"/>
    </location>
</feature>
<comment type="caution">
    <text evidence="2">The sequence shown here is derived from an EMBL/GenBank/DDBJ whole genome shotgun (WGS) entry which is preliminary data.</text>
</comment>
<evidence type="ECO:0000313" key="2">
    <source>
        <dbReference type="EMBL" id="MBP1849974.1"/>
    </source>
</evidence>
<reference evidence="2 3" key="1">
    <citation type="submission" date="2021-03" db="EMBL/GenBank/DDBJ databases">
        <title>Genomic Encyclopedia of Type Strains, Phase IV (KMG-IV): sequencing the most valuable type-strain genomes for metagenomic binning, comparative biology and taxonomic classification.</title>
        <authorList>
            <person name="Goeker M."/>
        </authorList>
    </citation>
    <scope>NUCLEOTIDE SEQUENCE [LARGE SCALE GENOMIC DNA]</scope>
    <source>
        <strain evidence="2 3">DSM 21600</strain>
    </source>
</reference>
<feature type="region of interest" description="Disordered" evidence="1">
    <location>
        <begin position="50"/>
        <end position="92"/>
    </location>
</feature>
<keyword evidence="3" id="KW-1185">Reference proteome</keyword>
<dbReference type="Proteomes" id="UP000759443">
    <property type="component" value="Unassembled WGS sequence"/>
</dbReference>
<sequence>MTAPGQMAGLLFAGDASPARGRRAMTMPAAVAELCAGGARERCDGRRRFSAVSRDKRPASHVRAGPTPLCPAGHLPLKGGDRRAARARPPRMSHPLKRCLSRVLFSHRDDSAVSIKEYPLLSPRTRLAPISRLQLISPLEGEMSGRTEGCMSQALTFPQPRVHASGAARIFPFSLVPQNRVSSRPARLAPIPRLQPISSIEGEMSGRTEGGMPQVSTFPQPRVNAPGAAWIFPFPLVPKNRVSSRPTRLAPRLRLQPISPLEGDMSGRTEGGMPQALTFPQPRVNASGAAWIFPFRLVPQNRVSSRPTRLAPRLRLQPISPLEGEMSGRTEGGRPQALTIESIPDTSHRGAR</sequence>
<gene>
    <name evidence="2" type="ORF">J2Z17_001395</name>
</gene>
<organism evidence="2 3">
    <name type="scientific">Rhizobium halophytocola</name>
    <dbReference type="NCBI Taxonomy" id="735519"/>
    <lineage>
        <taxon>Bacteria</taxon>
        <taxon>Pseudomonadati</taxon>
        <taxon>Pseudomonadota</taxon>
        <taxon>Alphaproteobacteria</taxon>
        <taxon>Hyphomicrobiales</taxon>
        <taxon>Rhizobiaceae</taxon>
        <taxon>Rhizobium/Agrobacterium group</taxon>
        <taxon>Rhizobium</taxon>
    </lineage>
</organism>
<protein>
    <submittedName>
        <fullName evidence="2">Uncharacterized protein</fullName>
    </submittedName>
</protein>
<name>A0ABS4DWA4_9HYPH</name>
<evidence type="ECO:0000256" key="1">
    <source>
        <dbReference type="SAM" id="MobiDB-lite"/>
    </source>
</evidence>
<dbReference type="EMBL" id="JAGGJU010000003">
    <property type="protein sequence ID" value="MBP1849974.1"/>
    <property type="molecule type" value="Genomic_DNA"/>
</dbReference>
<proteinExistence type="predicted"/>
<accession>A0ABS4DWA4</accession>
<evidence type="ECO:0000313" key="3">
    <source>
        <dbReference type="Proteomes" id="UP000759443"/>
    </source>
</evidence>